<dbReference type="Proteomes" id="UP000887013">
    <property type="component" value="Unassembled WGS sequence"/>
</dbReference>
<evidence type="ECO:0000313" key="2">
    <source>
        <dbReference type="EMBL" id="GFT59035.1"/>
    </source>
</evidence>
<feature type="region of interest" description="Disordered" evidence="1">
    <location>
        <begin position="80"/>
        <end position="104"/>
    </location>
</feature>
<gene>
    <name evidence="2" type="primary">AVEN_248009_1</name>
    <name evidence="2" type="ORF">NPIL_444142</name>
</gene>
<dbReference type="EMBL" id="BMAW01067288">
    <property type="protein sequence ID" value="GFT59035.1"/>
    <property type="molecule type" value="Genomic_DNA"/>
</dbReference>
<comment type="caution">
    <text evidence="2">The sequence shown here is derived from an EMBL/GenBank/DDBJ whole genome shotgun (WGS) entry which is preliminary data.</text>
</comment>
<reference evidence="2" key="1">
    <citation type="submission" date="2020-08" db="EMBL/GenBank/DDBJ databases">
        <title>Multicomponent nature underlies the extraordinary mechanical properties of spider dragline silk.</title>
        <authorList>
            <person name="Kono N."/>
            <person name="Nakamura H."/>
            <person name="Mori M."/>
            <person name="Yoshida Y."/>
            <person name="Ohtoshi R."/>
            <person name="Malay A.D."/>
            <person name="Moran D.A.P."/>
            <person name="Tomita M."/>
            <person name="Numata K."/>
            <person name="Arakawa K."/>
        </authorList>
    </citation>
    <scope>NUCLEOTIDE SEQUENCE</scope>
</reference>
<keyword evidence="3" id="KW-1185">Reference proteome</keyword>
<evidence type="ECO:0000256" key="1">
    <source>
        <dbReference type="SAM" id="MobiDB-lite"/>
    </source>
</evidence>
<name>A0A8X6PCB8_NEPPI</name>
<sequence>MSEVKRPYSTILTRCLSSLVGKTVNFGPTGPGFETTLPYLGTNIGFLPSPRNEEIREVVSPGSVKEKAHLINKMASETDLSQKQPYVSGRRREHRDEKTGDDDACSISTLDPRRKEWILKASHADYHELVRLLREEPKYARAENATITGWADGLRSVIIFPSAAKKWSPVKEWQSAYVVI</sequence>
<protein>
    <submittedName>
        <fullName evidence="2">Uncharacterized protein</fullName>
    </submittedName>
</protein>
<dbReference type="OrthoDB" id="60433at2759"/>
<organism evidence="2 3">
    <name type="scientific">Nephila pilipes</name>
    <name type="common">Giant wood spider</name>
    <name type="synonym">Nephila maculata</name>
    <dbReference type="NCBI Taxonomy" id="299642"/>
    <lineage>
        <taxon>Eukaryota</taxon>
        <taxon>Metazoa</taxon>
        <taxon>Ecdysozoa</taxon>
        <taxon>Arthropoda</taxon>
        <taxon>Chelicerata</taxon>
        <taxon>Arachnida</taxon>
        <taxon>Araneae</taxon>
        <taxon>Araneomorphae</taxon>
        <taxon>Entelegynae</taxon>
        <taxon>Araneoidea</taxon>
        <taxon>Nephilidae</taxon>
        <taxon>Nephila</taxon>
    </lineage>
</organism>
<proteinExistence type="predicted"/>
<accession>A0A8X6PCB8</accession>
<dbReference type="AlphaFoldDB" id="A0A8X6PCB8"/>
<evidence type="ECO:0000313" key="3">
    <source>
        <dbReference type="Proteomes" id="UP000887013"/>
    </source>
</evidence>